<proteinExistence type="predicted"/>
<feature type="transmembrane region" description="Helical" evidence="2">
    <location>
        <begin position="192"/>
        <end position="213"/>
    </location>
</feature>
<dbReference type="Proteomes" id="UP000053477">
    <property type="component" value="Unassembled WGS sequence"/>
</dbReference>
<keyword evidence="2" id="KW-0472">Membrane</keyword>
<protein>
    <submittedName>
        <fullName evidence="3">Uncharacterized protein</fullName>
    </submittedName>
</protein>
<keyword evidence="2" id="KW-1133">Transmembrane helix</keyword>
<feature type="transmembrane region" description="Helical" evidence="2">
    <location>
        <begin position="631"/>
        <end position="654"/>
    </location>
</feature>
<sequence>MPITVPLPRLSHRKASTARPGNNPNTTAINFQEMLEGLSNVVAVAWAWVTRTDKSDRGKYTSVRVSPRQFVRKDNRLRVLVYLVVLSTSSLALMLCHHFFYRYLNKKNIDLDAAELPTFLEKQSNVKFIGTTIAHGSRLLLSMAIGVTFSQHFWKSLRSRSHSISQIDALIHSGQSAFHYSTFTTAMTSSPLFFISIVSSITALIVVLTPGSLTVSPAVERQVPCSVPSIPEVTTHLNTSFDIDNSLFAVAASALSLNSYLPPFQVNQSATCGRGTSSCSYNVSFIGPALDCVDITNQANFSFFLDPKLQGTPSAAPFLIWNGSFFSGDASTPIGLSIFSRDLLQGSLHAVNCTAYNATYDVGVRTEGASSSVQIWNVKWNSELLFVNDSSFLQNYAYLGVDALTGLIFAGPNAYAMSLTTFRLGNLQSTTFFSTTPTGNHTFSNTISHFAETFMQNLSISLLSGGIYYGVSNDTATNLRNVTTTCSASVTAYTYNSYRLLYTYSSILGIAGVVLVYGCFVISRNGAEHKLLFSDIVQIALNKEMFLTREKSKLDGRTRVHIERVSGSPDKLLPLSPISGCRNSEIPHASMSLDETRDKKSTNGKVPTTSSQISSIAALILNQTISSDIGIALSYGGQIVLVVAMSFISAQIFWRTIRSRGHTISQIDQLITIQTFSFPRSFLRTLRVSWGVPLLALLAVSTSLVSIFSSGSLKISVSHKREEACTVLAPRNLSMKTTLSDYTSPLIAVMLSGTYLQPGETCSLESYMSSCNYDLEFVGPGFDCEDVSSSTNATEFSETWIYKGTVPPQSANNLTIQIFVQSWDIKGAKYQAVNCTAVARQYSVSISSGGTSPSIVNVTQSRPVSVVHANTSQLDTFEEIYLSNMAQLIEAQGAYISDFGGGVAFASTSESPPGPAIDLPVTFPFSRGGSIGQFELDGNVSMAENLSLALEGFAQDATMSILSGTIFALNPNNPNLLENTTTMCTYSFTAYEYTPLTLFLTYGIAIGIATFCAALGSIAIKRNGVEETLDFSRFLRAVINEKLYSVKDRLDMDTKLKADDTADGNFAPSLS</sequence>
<name>A0A0H2RLA6_9AGAM</name>
<evidence type="ECO:0000313" key="4">
    <source>
        <dbReference type="Proteomes" id="UP000053477"/>
    </source>
</evidence>
<evidence type="ECO:0000256" key="1">
    <source>
        <dbReference type="SAM" id="MobiDB-lite"/>
    </source>
</evidence>
<reference evidence="3 4" key="1">
    <citation type="submission" date="2015-04" db="EMBL/GenBank/DDBJ databases">
        <title>Complete genome sequence of Schizopora paradoxa KUC8140, a cosmopolitan wood degrader in East Asia.</title>
        <authorList>
            <consortium name="DOE Joint Genome Institute"/>
            <person name="Min B."/>
            <person name="Park H."/>
            <person name="Jang Y."/>
            <person name="Kim J.-J."/>
            <person name="Kim K.H."/>
            <person name="Pangilinan J."/>
            <person name="Lipzen A."/>
            <person name="Riley R."/>
            <person name="Grigoriev I.V."/>
            <person name="Spatafora J.W."/>
            <person name="Choi I.-G."/>
        </authorList>
    </citation>
    <scope>NUCLEOTIDE SEQUENCE [LARGE SCALE GENOMIC DNA]</scope>
    <source>
        <strain evidence="3 4">KUC8140</strain>
    </source>
</reference>
<feature type="transmembrane region" description="Helical" evidence="2">
    <location>
        <begin position="688"/>
        <end position="708"/>
    </location>
</feature>
<dbReference type="STRING" id="27342.A0A0H2RLA6"/>
<feature type="transmembrane region" description="Helical" evidence="2">
    <location>
        <begin position="79"/>
        <end position="101"/>
    </location>
</feature>
<evidence type="ECO:0000256" key="2">
    <source>
        <dbReference type="SAM" id="Phobius"/>
    </source>
</evidence>
<dbReference type="InParanoid" id="A0A0H2RLA6"/>
<dbReference type="PANTHER" id="PTHR35041">
    <property type="entry name" value="MEDIATOR OF RNA POLYMERASE II TRANSCRIPTION SUBUNIT 1"/>
    <property type="match status" value="1"/>
</dbReference>
<dbReference type="AlphaFoldDB" id="A0A0H2RLA6"/>
<feature type="region of interest" description="Disordered" evidence="1">
    <location>
        <begin position="589"/>
        <end position="608"/>
    </location>
</feature>
<dbReference type="OrthoDB" id="5322539at2759"/>
<feature type="transmembrane region" description="Helical" evidence="2">
    <location>
        <begin position="999"/>
        <end position="1020"/>
    </location>
</feature>
<dbReference type="PANTHER" id="PTHR35041:SF6">
    <property type="entry name" value="FORMYLMETHIONINE DEFORMYLASE-LIKE PROTEIN-RELATED"/>
    <property type="match status" value="1"/>
</dbReference>
<feature type="transmembrane region" description="Helical" evidence="2">
    <location>
        <begin position="501"/>
        <end position="522"/>
    </location>
</feature>
<keyword evidence="2" id="KW-0812">Transmembrane</keyword>
<dbReference type="EMBL" id="KQ085973">
    <property type="protein sequence ID" value="KLO12654.1"/>
    <property type="molecule type" value="Genomic_DNA"/>
</dbReference>
<evidence type="ECO:0000313" key="3">
    <source>
        <dbReference type="EMBL" id="KLO12654.1"/>
    </source>
</evidence>
<accession>A0A0H2RLA6</accession>
<gene>
    <name evidence="3" type="ORF">SCHPADRAFT_971542</name>
</gene>
<keyword evidence="4" id="KW-1185">Reference proteome</keyword>
<organism evidence="3 4">
    <name type="scientific">Schizopora paradoxa</name>
    <dbReference type="NCBI Taxonomy" id="27342"/>
    <lineage>
        <taxon>Eukaryota</taxon>
        <taxon>Fungi</taxon>
        <taxon>Dikarya</taxon>
        <taxon>Basidiomycota</taxon>
        <taxon>Agaricomycotina</taxon>
        <taxon>Agaricomycetes</taxon>
        <taxon>Hymenochaetales</taxon>
        <taxon>Schizoporaceae</taxon>
        <taxon>Schizopora</taxon>
    </lineage>
</organism>